<feature type="region of interest" description="Disordered" evidence="9">
    <location>
        <begin position="1"/>
        <end position="56"/>
    </location>
</feature>
<evidence type="ECO:0000256" key="1">
    <source>
        <dbReference type="ARBA" id="ARBA00004123"/>
    </source>
</evidence>
<evidence type="ECO:0000313" key="12">
    <source>
        <dbReference type="Proteomes" id="UP001244011"/>
    </source>
</evidence>
<dbReference type="AlphaFoldDB" id="A0AAJ0BUF1"/>
<keyword evidence="4" id="KW-0747">Spliceosome</keyword>
<dbReference type="PANTHER" id="PTHR13829:SF2">
    <property type="entry name" value="U6 SNRNA-ASSOCIATED SM-LIKE PROTEIN LSM2"/>
    <property type="match status" value="1"/>
</dbReference>
<dbReference type="InterPro" id="IPR016654">
    <property type="entry name" value="U6_snRNA_Lsm2"/>
</dbReference>
<organism evidence="11 12">
    <name type="scientific">Phialemonium atrogriseum</name>
    <dbReference type="NCBI Taxonomy" id="1093897"/>
    <lineage>
        <taxon>Eukaryota</taxon>
        <taxon>Fungi</taxon>
        <taxon>Dikarya</taxon>
        <taxon>Ascomycota</taxon>
        <taxon>Pezizomycotina</taxon>
        <taxon>Sordariomycetes</taxon>
        <taxon>Sordariomycetidae</taxon>
        <taxon>Cephalothecales</taxon>
        <taxon>Cephalothecaceae</taxon>
        <taxon>Phialemonium</taxon>
    </lineage>
</organism>
<dbReference type="Pfam" id="PF01423">
    <property type="entry name" value="LSM"/>
    <property type="match status" value="1"/>
</dbReference>
<dbReference type="GO" id="GO:0071013">
    <property type="term" value="C:catalytic step 2 spliceosome"/>
    <property type="evidence" value="ECO:0007669"/>
    <property type="project" value="TreeGrafter"/>
</dbReference>
<evidence type="ECO:0000256" key="2">
    <source>
        <dbReference type="ARBA" id="ARBA00006850"/>
    </source>
</evidence>
<evidence type="ECO:0000256" key="6">
    <source>
        <dbReference type="ARBA" id="ARBA00023187"/>
    </source>
</evidence>
<dbReference type="PANTHER" id="PTHR13829">
    <property type="entry name" value="SNRNP CORE PROTEIN FAMILY MEMBER"/>
    <property type="match status" value="1"/>
</dbReference>
<evidence type="ECO:0000256" key="4">
    <source>
        <dbReference type="ARBA" id="ARBA00022728"/>
    </source>
</evidence>
<name>A0AAJ0BUF1_9PEZI</name>
<keyword evidence="7" id="KW-0539">Nucleus</keyword>
<comment type="subcellular location">
    <subcellularLocation>
        <location evidence="1">Nucleus</location>
    </subcellularLocation>
</comment>
<reference evidence="11" key="1">
    <citation type="submission" date="2023-06" db="EMBL/GenBank/DDBJ databases">
        <title>Genome-scale phylogeny and comparative genomics of the fungal order Sordariales.</title>
        <authorList>
            <consortium name="Lawrence Berkeley National Laboratory"/>
            <person name="Hensen N."/>
            <person name="Bonometti L."/>
            <person name="Westerberg I."/>
            <person name="Brannstrom I.O."/>
            <person name="Guillou S."/>
            <person name="Cros-Aarteil S."/>
            <person name="Calhoun S."/>
            <person name="Haridas S."/>
            <person name="Kuo A."/>
            <person name="Mondo S."/>
            <person name="Pangilinan J."/>
            <person name="Riley R."/>
            <person name="Labutti K."/>
            <person name="Andreopoulos B."/>
            <person name="Lipzen A."/>
            <person name="Chen C."/>
            <person name="Yanf M."/>
            <person name="Daum C."/>
            <person name="Ng V."/>
            <person name="Clum A."/>
            <person name="Steindorff A."/>
            <person name="Ohm R."/>
            <person name="Martin F."/>
            <person name="Silar P."/>
            <person name="Natvig D."/>
            <person name="Lalanne C."/>
            <person name="Gautier V."/>
            <person name="Ament-Velasquez S.L."/>
            <person name="Kruys A."/>
            <person name="Hutchinson M.I."/>
            <person name="Powell A.J."/>
            <person name="Barry K."/>
            <person name="Miller A.N."/>
            <person name="Grigoriev I.V."/>
            <person name="Debuchy R."/>
            <person name="Gladieux P."/>
            <person name="Thoren M.H."/>
            <person name="Johannesson H."/>
        </authorList>
    </citation>
    <scope>NUCLEOTIDE SEQUENCE</scope>
    <source>
        <strain evidence="11">8032-3</strain>
    </source>
</reference>
<evidence type="ECO:0000259" key="10">
    <source>
        <dbReference type="PROSITE" id="PS52002"/>
    </source>
</evidence>
<dbReference type="GO" id="GO:0000932">
    <property type="term" value="C:P-body"/>
    <property type="evidence" value="ECO:0007669"/>
    <property type="project" value="TreeGrafter"/>
</dbReference>
<keyword evidence="5" id="KW-0694">RNA-binding</keyword>
<keyword evidence="8" id="KW-0687">Ribonucleoprotein</keyword>
<dbReference type="InterPro" id="IPR010920">
    <property type="entry name" value="LSM_dom_sf"/>
</dbReference>
<dbReference type="GO" id="GO:1990726">
    <property type="term" value="C:Lsm1-7-Pat1 complex"/>
    <property type="evidence" value="ECO:0007669"/>
    <property type="project" value="TreeGrafter"/>
</dbReference>
<dbReference type="GO" id="GO:0000398">
    <property type="term" value="P:mRNA splicing, via spliceosome"/>
    <property type="evidence" value="ECO:0007669"/>
    <property type="project" value="TreeGrafter"/>
</dbReference>
<dbReference type="Gene3D" id="2.30.30.100">
    <property type="match status" value="1"/>
</dbReference>
<dbReference type="GeneID" id="85308032"/>
<evidence type="ECO:0000256" key="3">
    <source>
        <dbReference type="ARBA" id="ARBA00022664"/>
    </source>
</evidence>
<dbReference type="InterPro" id="IPR001163">
    <property type="entry name" value="Sm_dom_euk/arc"/>
</dbReference>
<dbReference type="InterPro" id="IPR047575">
    <property type="entry name" value="Sm"/>
</dbReference>
<evidence type="ECO:0000256" key="9">
    <source>
        <dbReference type="SAM" id="MobiDB-lite"/>
    </source>
</evidence>
<dbReference type="CDD" id="cd01725">
    <property type="entry name" value="LSm2"/>
    <property type="match status" value="1"/>
</dbReference>
<evidence type="ECO:0000256" key="8">
    <source>
        <dbReference type="ARBA" id="ARBA00023274"/>
    </source>
</evidence>
<dbReference type="SMART" id="SM00651">
    <property type="entry name" value="Sm"/>
    <property type="match status" value="1"/>
</dbReference>
<comment type="caution">
    <text evidence="11">The sequence shown here is derived from an EMBL/GenBank/DDBJ whole genome shotgun (WGS) entry which is preliminary data.</text>
</comment>
<evidence type="ECO:0000256" key="7">
    <source>
        <dbReference type="ARBA" id="ARBA00023242"/>
    </source>
</evidence>
<gene>
    <name evidence="11" type="ORF">QBC33DRAFT_457139</name>
</gene>
<keyword evidence="12" id="KW-1185">Reference proteome</keyword>
<dbReference type="PROSITE" id="PS52002">
    <property type="entry name" value="SM"/>
    <property type="match status" value="1"/>
</dbReference>
<dbReference type="SUPFAM" id="SSF50182">
    <property type="entry name" value="Sm-like ribonucleoproteins"/>
    <property type="match status" value="1"/>
</dbReference>
<keyword evidence="3" id="KW-0507">mRNA processing</keyword>
<sequence length="212" mass="23304">MRRHSRSNEGYDDSTLSGGSQWPEGWVTGLSTGAQAGRRVGGDPGHCHRKRDYQASSQLQHLARGERNGLLSSECGRASCHETDPSPTHSFFKTLIDHEVTVELKNDIQIRGTLKSVDQYLNIKLDDISVVDDLNYPHLSAVKNVFIRGSVVRYVHLPAGAVDIPLLEDATRRGRVFHSFPFSFLLSPLSPSPRPNQAPFTSCRGNTAVGAV</sequence>
<comment type="similarity">
    <text evidence="2">Belongs to the snRNP Sm proteins family.</text>
</comment>
<feature type="domain" description="Sm" evidence="10">
    <location>
        <begin position="87"/>
        <end position="161"/>
    </location>
</feature>
<proteinExistence type="inferred from homology"/>
<protein>
    <recommendedName>
        <fullName evidence="10">Sm domain-containing protein</fullName>
    </recommendedName>
</protein>
<dbReference type="GO" id="GO:0046540">
    <property type="term" value="C:U4/U6 x U5 tri-snRNP complex"/>
    <property type="evidence" value="ECO:0007669"/>
    <property type="project" value="TreeGrafter"/>
</dbReference>
<evidence type="ECO:0000256" key="5">
    <source>
        <dbReference type="ARBA" id="ARBA00022884"/>
    </source>
</evidence>
<accession>A0AAJ0BUF1</accession>
<keyword evidence="6" id="KW-0508">mRNA splicing</keyword>
<dbReference type="GO" id="GO:0071011">
    <property type="term" value="C:precatalytic spliceosome"/>
    <property type="evidence" value="ECO:0007669"/>
    <property type="project" value="TreeGrafter"/>
</dbReference>
<dbReference type="FunFam" id="2.30.30.100:FF:000053">
    <property type="entry name" value="U6 snRNA-associated Sm-like protein LSm2"/>
    <property type="match status" value="1"/>
</dbReference>
<dbReference type="EMBL" id="MU839019">
    <property type="protein sequence ID" value="KAK1764693.1"/>
    <property type="molecule type" value="Genomic_DNA"/>
</dbReference>
<evidence type="ECO:0000313" key="11">
    <source>
        <dbReference type="EMBL" id="KAK1764693.1"/>
    </source>
</evidence>
<dbReference type="RefSeq" id="XP_060280906.1">
    <property type="nucleotide sequence ID" value="XM_060424845.1"/>
</dbReference>
<dbReference type="GO" id="GO:0003723">
    <property type="term" value="F:RNA binding"/>
    <property type="evidence" value="ECO:0007669"/>
    <property type="project" value="UniProtKB-KW"/>
</dbReference>
<dbReference type="GO" id="GO:0005688">
    <property type="term" value="C:U6 snRNP"/>
    <property type="evidence" value="ECO:0007669"/>
    <property type="project" value="TreeGrafter"/>
</dbReference>
<dbReference type="Proteomes" id="UP001244011">
    <property type="component" value="Unassembled WGS sequence"/>
</dbReference>